<feature type="region of interest" description="Disordered" evidence="1">
    <location>
        <begin position="116"/>
        <end position="136"/>
    </location>
</feature>
<comment type="caution">
    <text evidence="3">The sequence shown here is derived from an EMBL/GenBank/DDBJ whole genome shotgun (WGS) entry which is preliminary data.</text>
</comment>
<sequence length="164" mass="19201">MYVSNKHMILKVFPIVAIVAVVVAITTFFIIHKRRKSRKNVLPMTKHPESAFLREHLTGLRSWEKPAAATYPATNRFPQPLKVDAGHLPFLAQPSSSHQPERSTRLTWQQYKERQHQRGLKAQNHPPPGQWKFKPKGPAYWRQVGRDMEARKSWWQKLRDKCGF</sequence>
<accession>A0A8K0R1F8</accession>
<evidence type="ECO:0000256" key="2">
    <source>
        <dbReference type="SAM" id="Phobius"/>
    </source>
</evidence>
<dbReference type="EMBL" id="JAGMVJ010000012">
    <property type="protein sequence ID" value="KAH7084116.1"/>
    <property type="molecule type" value="Genomic_DNA"/>
</dbReference>
<name>A0A8K0R1F8_9PLEO</name>
<dbReference type="OrthoDB" id="3768874at2759"/>
<keyword evidence="2" id="KW-0472">Membrane</keyword>
<organism evidence="3 4">
    <name type="scientific">Paraphoma chrysanthemicola</name>
    <dbReference type="NCBI Taxonomy" id="798071"/>
    <lineage>
        <taxon>Eukaryota</taxon>
        <taxon>Fungi</taxon>
        <taxon>Dikarya</taxon>
        <taxon>Ascomycota</taxon>
        <taxon>Pezizomycotina</taxon>
        <taxon>Dothideomycetes</taxon>
        <taxon>Pleosporomycetidae</taxon>
        <taxon>Pleosporales</taxon>
        <taxon>Pleosporineae</taxon>
        <taxon>Phaeosphaeriaceae</taxon>
        <taxon>Paraphoma</taxon>
    </lineage>
</organism>
<evidence type="ECO:0000256" key="1">
    <source>
        <dbReference type="SAM" id="MobiDB-lite"/>
    </source>
</evidence>
<evidence type="ECO:0000313" key="4">
    <source>
        <dbReference type="Proteomes" id="UP000813461"/>
    </source>
</evidence>
<keyword evidence="2" id="KW-0812">Transmembrane</keyword>
<proteinExistence type="predicted"/>
<evidence type="ECO:0000313" key="3">
    <source>
        <dbReference type="EMBL" id="KAH7084116.1"/>
    </source>
</evidence>
<dbReference type="Proteomes" id="UP000813461">
    <property type="component" value="Unassembled WGS sequence"/>
</dbReference>
<dbReference type="AlphaFoldDB" id="A0A8K0R1F8"/>
<reference evidence="3" key="1">
    <citation type="journal article" date="2021" name="Nat. Commun.">
        <title>Genetic determinants of endophytism in the Arabidopsis root mycobiome.</title>
        <authorList>
            <person name="Mesny F."/>
            <person name="Miyauchi S."/>
            <person name="Thiergart T."/>
            <person name="Pickel B."/>
            <person name="Atanasova L."/>
            <person name="Karlsson M."/>
            <person name="Huettel B."/>
            <person name="Barry K.W."/>
            <person name="Haridas S."/>
            <person name="Chen C."/>
            <person name="Bauer D."/>
            <person name="Andreopoulos W."/>
            <person name="Pangilinan J."/>
            <person name="LaButti K."/>
            <person name="Riley R."/>
            <person name="Lipzen A."/>
            <person name="Clum A."/>
            <person name="Drula E."/>
            <person name="Henrissat B."/>
            <person name="Kohler A."/>
            <person name="Grigoriev I.V."/>
            <person name="Martin F.M."/>
            <person name="Hacquard S."/>
        </authorList>
    </citation>
    <scope>NUCLEOTIDE SEQUENCE</scope>
    <source>
        <strain evidence="3">MPI-SDFR-AT-0120</strain>
    </source>
</reference>
<protein>
    <submittedName>
        <fullName evidence="3">Uncharacterized protein</fullName>
    </submittedName>
</protein>
<gene>
    <name evidence="3" type="ORF">FB567DRAFT_75627</name>
</gene>
<keyword evidence="4" id="KW-1185">Reference proteome</keyword>
<keyword evidence="2" id="KW-1133">Transmembrane helix</keyword>
<feature type="transmembrane region" description="Helical" evidence="2">
    <location>
        <begin position="12"/>
        <end position="31"/>
    </location>
</feature>